<keyword evidence="2" id="KW-1185">Reference proteome</keyword>
<sequence>MKRPAATPVILTVDSPKTGIDLSRVNNRMIAQSPALRSHRPVRGRLPLPADGAAKSRFRIATTGAWTVIVEPQDTAVPFVSTVTGRGPEVLAYQGAPPW</sequence>
<name>A0ABR7LTU7_9ACTN</name>
<proteinExistence type="predicted"/>
<reference evidence="1 2" key="1">
    <citation type="submission" date="2020-06" db="EMBL/GenBank/DDBJ databases">
        <title>Actinomadura xiongansis sp. nov., isolated from soil of Baiyangdian.</title>
        <authorList>
            <person name="Zhang X."/>
        </authorList>
    </citation>
    <scope>NUCLEOTIDE SEQUENCE [LARGE SCALE GENOMIC DNA]</scope>
    <source>
        <strain evidence="1 2">HBUM206468</strain>
    </source>
</reference>
<gene>
    <name evidence="1" type="ORF">HKK74_22655</name>
</gene>
<organism evidence="1 2">
    <name type="scientific">Actinomadura alba</name>
    <dbReference type="NCBI Taxonomy" id="406431"/>
    <lineage>
        <taxon>Bacteria</taxon>
        <taxon>Bacillati</taxon>
        <taxon>Actinomycetota</taxon>
        <taxon>Actinomycetes</taxon>
        <taxon>Streptosporangiales</taxon>
        <taxon>Thermomonosporaceae</taxon>
        <taxon>Actinomadura</taxon>
    </lineage>
</organism>
<evidence type="ECO:0000313" key="1">
    <source>
        <dbReference type="EMBL" id="MBC6468274.1"/>
    </source>
</evidence>
<protein>
    <submittedName>
        <fullName evidence="1">Uncharacterized protein</fullName>
    </submittedName>
</protein>
<accession>A0ABR7LTU7</accession>
<evidence type="ECO:0000313" key="2">
    <source>
        <dbReference type="Proteomes" id="UP000805614"/>
    </source>
</evidence>
<dbReference type="EMBL" id="JABVEC010000017">
    <property type="protein sequence ID" value="MBC6468274.1"/>
    <property type="molecule type" value="Genomic_DNA"/>
</dbReference>
<dbReference type="Proteomes" id="UP000805614">
    <property type="component" value="Unassembled WGS sequence"/>
</dbReference>
<comment type="caution">
    <text evidence="1">The sequence shown here is derived from an EMBL/GenBank/DDBJ whole genome shotgun (WGS) entry which is preliminary data.</text>
</comment>
<dbReference type="RefSeq" id="WP_187245273.1">
    <property type="nucleotide sequence ID" value="NZ_BAAAOK010000019.1"/>
</dbReference>